<keyword evidence="3" id="KW-1185">Reference proteome</keyword>
<dbReference type="RefSeq" id="XP_009498389.1">
    <property type="nucleotide sequence ID" value="XM_009500114.1"/>
</dbReference>
<protein>
    <submittedName>
        <fullName evidence="2">Uncharacterized protein</fullName>
    </submittedName>
</protein>
<evidence type="ECO:0000313" key="2">
    <source>
        <dbReference type="EMBL" id="KCV67206.1"/>
    </source>
</evidence>
<gene>
    <name evidence="2" type="ORF">H696_06374</name>
</gene>
<proteinExistence type="predicted"/>
<organism evidence="2">
    <name type="scientific">Fonticula alba</name>
    <name type="common">Slime mold</name>
    <dbReference type="NCBI Taxonomy" id="691883"/>
    <lineage>
        <taxon>Eukaryota</taxon>
        <taxon>Rotosphaerida</taxon>
        <taxon>Fonticulaceae</taxon>
        <taxon>Fonticula</taxon>
    </lineage>
</organism>
<name>A0A058YZA0_FONAL</name>
<evidence type="ECO:0000256" key="1">
    <source>
        <dbReference type="SAM" id="MobiDB-lite"/>
    </source>
</evidence>
<dbReference type="GeneID" id="20531099"/>
<feature type="non-terminal residue" evidence="2">
    <location>
        <position position="1"/>
    </location>
</feature>
<feature type="region of interest" description="Disordered" evidence="1">
    <location>
        <begin position="35"/>
        <end position="58"/>
    </location>
</feature>
<evidence type="ECO:0000313" key="3">
    <source>
        <dbReference type="Proteomes" id="UP000030693"/>
    </source>
</evidence>
<dbReference type="AlphaFoldDB" id="A0A058YZA0"/>
<dbReference type="Proteomes" id="UP000030693">
    <property type="component" value="Unassembled WGS sequence"/>
</dbReference>
<accession>A0A058YZA0</accession>
<feature type="compositionally biased region" description="Basic residues" evidence="1">
    <location>
        <begin position="134"/>
        <end position="152"/>
    </location>
</feature>
<feature type="non-terminal residue" evidence="2">
    <location>
        <position position="244"/>
    </location>
</feature>
<feature type="compositionally biased region" description="Basic residues" evidence="1">
    <location>
        <begin position="35"/>
        <end position="55"/>
    </location>
</feature>
<dbReference type="EMBL" id="KK198074">
    <property type="protein sequence ID" value="KCV67206.1"/>
    <property type="molecule type" value="Genomic_DNA"/>
</dbReference>
<feature type="region of interest" description="Disordered" evidence="1">
    <location>
        <begin position="134"/>
        <end position="162"/>
    </location>
</feature>
<sequence>APRGLLCTGADGQGPGRPWASACCPPVRGSPLFCGRRRRRRRRQRQRRPQATRHPWHQDQLALRWPAFHDVGLDVGHTEPVARRRNPRGRHRAFPHRLFYPRPLGARQHAGLCGPQVGCRCRVARLEARRARAKARRHGGPLHHRRRGHRQPHPPEGSARGCSRGCSLNRLAIRLALQPARLGQRQEDYPGGRGLGHRRRCPDWPPLGGWLVQRFVLLHQSRPDCRPPGHPRLRWLPRHEALSE</sequence>
<reference evidence="2" key="1">
    <citation type="submission" date="2013-04" db="EMBL/GenBank/DDBJ databases">
        <title>The Genome Sequence of Fonticula alba ATCC 38817.</title>
        <authorList>
            <consortium name="The Broad Institute Genomics Platform"/>
            <person name="Russ C."/>
            <person name="Cuomo C."/>
            <person name="Burger G."/>
            <person name="Gray M.W."/>
            <person name="Holland P.W.H."/>
            <person name="King N."/>
            <person name="Lang F.B.F."/>
            <person name="Roger A.J."/>
            <person name="Ruiz-Trillo I."/>
            <person name="Brown M."/>
            <person name="Walker B."/>
            <person name="Young S."/>
            <person name="Zeng Q."/>
            <person name="Gargeya S."/>
            <person name="Fitzgerald M."/>
            <person name="Haas B."/>
            <person name="Abouelleil A."/>
            <person name="Allen A.W."/>
            <person name="Alvarado L."/>
            <person name="Arachchi H.M."/>
            <person name="Berlin A.M."/>
            <person name="Chapman S.B."/>
            <person name="Gainer-Dewar J."/>
            <person name="Goldberg J."/>
            <person name="Griggs A."/>
            <person name="Gujja S."/>
            <person name="Hansen M."/>
            <person name="Howarth C."/>
            <person name="Imamovic A."/>
            <person name="Ireland A."/>
            <person name="Larimer J."/>
            <person name="McCowan C."/>
            <person name="Murphy C."/>
            <person name="Pearson M."/>
            <person name="Poon T.W."/>
            <person name="Priest M."/>
            <person name="Roberts A."/>
            <person name="Saif S."/>
            <person name="Shea T."/>
            <person name="Sisk P."/>
            <person name="Sykes S."/>
            <person name="Wortman J."/>
            <person name="Nusbaum C."/>
            <person name="Birren B."/>
        </authorList>
    </citation>
    <scope>NUCLEOTIDE SEQUENCE [LARGE SCALE GENOMIC DNA]</scope>
    <source>
        <strain evidence="2">ATCC 38817</strain>
    </source>
</reference>